<sequence length="113" mass="13057">MTAPQKTRWTDSSAYRWAMVILGWALVISAPLVSWLPGPGGLALFVIGLGVILKHSLWAKKRYSRLSKQHPEYGRWADWALRRSKVQHRPPFPDIKRDIMHLCRRDDIGMKLP</sequence>
<dbReference type="Proteomes" id="UP000320160">
    <property type="component" value="Unassembled WGS sequence"/>
</dbReference>
<evidence type="ECO:0000313" key="2">
    <source>
        <dbReference type="EMBL" id="TSB05138.1"/>
    </source>
</evidence>
<dbReference type="OrthoDB" id="7594663at2"/>
<feature type="transmembrane region" description="Helical" evidence="1">
    <location>
        <begin position="42"/>
        <end position="59"/>
    </location>
</feature>
<reference evidence="2 3" key="1">
    <citation type="submission" date="2019-07" db="EMBL/GenBank/DDBJ databases">
        <authorList>
            <person name="Park M."/>
        </authorList>
    </citation>
    <scope>NUCLEOTIDE SEQUENCE [LARGE SCALE GENOMIC DNA]</scope>
    <source>
        <strain evidence="2 3">KCTC32445</strain>
    </source>
</reference>
<keyword evidence="1" id="KW-0472">Membrane</keyword>
<keyword evidence="1" id="KW-1133">Transmembrane helix</keyword>
<gene>
    <name evidence="2" type="ORF">FOM92_07135</name>
</gene>
<evidence type="ECO:0008006" key="4">
    <source>
        <dbReference type="Google" id="ProtNLM"/>
    </source>
</evidence>
<evidence type="ECO:0000313" key="3">
    <source>
        <dbReference type="Proteomes" id="UP000320160"/>
    </source>
</evidence>
<name>A0A553WKE6_9SPHN</name>
<keyword evidence="1" id="KW-0812">Transmembrane</keyword>
<protein>
    <recommendedName>
        <fullName evidence="4">Transmembrane protein (PGPGW)</fullName>
    </recommendedName>
</protein>
<organism evidence="2 3">
    <name type="scientific">Sphingorhabdus contaminans</name>
    <dbReference type="NCBI Taxonomy" id="1343899"/>
    <lineage>
        <taxon>Bacteria</taxon>
        <taxon>Pseudomonadati</taxon>
        <taxon>Pseudomonadota</taxon>
        <taxon>Alphaproteobacteria</taxon>
        <taxon>Sphingomonadales</taxon>
        <taxon>Sphingomonadaceae</taxon>
        <taxon>Sphingorhabdus</taxon>
    </lineage>
</organism>
<comment type="caution">
    <text evidence="2">The sequence shown here is derived from an EMBL/GenBank/DDBJ whole genome shotgun (WGS) entry which is preliminary data.</text>
</comment>
<feature type="transmembrane region" description="Helical" evidence="1">
    <location>
        <begin position="14"/>
        <end position="36"/>
    </location>
</feature>
<evidence type="ECO:0000256" key="1">
    <source>
        <dbReference type="SAM" id="Phobius"/>
    </source>
</evidence>
<keyword evidence="3" id="KW-1185">Reference proteome</keyword>
<accession>A0A553WKE6</accession>
<dbReference type="RefSeq" id="WP_143776054.1">
    <property type="nucleotide sequence ID" value="NZ_VKKU01000001.1"/>
</dbReference>
<dbReference type="AlphaFoldDB" id="A0A553WKE6"/>
<proteinExistence type="predicted"/>
<dbReference type="EMBL" id="VKKU01000001">
    <property type="protein sequence ID" value="TSB05138.1"/>
    <property type="molecule type" value="Genomic_DNA"/>
</dbReference>